<evidence type="ECO:0000256" key="2">
    <source>
        <dbReference type="SAM" id="Phobius"/>
    </source>
</evidence>
<organism evidence="3 4">
    <name type="scientific">Caenorhabditis auriculariae</name>
    <dbReference type="NCBI Taxonomy" id="2777116"/>
    <lineage>
        <taxon>Eukaryota</taxon>
        <taxon>Metazoa</taxon>
        <taxon>Ecdysozoa</taxon>
        <taxon>Nematoda</taxon>
        <taxon>Chromadorea</taxon>
        <taxon>Rhabditida</taxon>
        <taxon>Rhabditina</taxon>
        <taxon>Rhabditomorpha</taxon>
        <taxon>Rhabditoidea</taxon>
        <taxon>Rhabditidae</taxon>
        <taxon>Peloderinae</taxon>
        <taxon>Caenorhabditis</taxon>
    </lineage>
</organism>
<reference evidence="3" key="1">
    <citation type="submission" date="2020-10" db="EMBL/GenBank/DDBJ databases">
        <authorList>
            <person name="Kikuchi T."/>
        </authorList>
    </citation>
    <scope>NUCLEOTIDE SEQUENCE</scope>
    <source>
        <strain evidence="3">NKZ352</strain>
    </source>
</reference>
<protein>
    <submittedName>
        <fullName evidence="3">Uncharacterized protein</fullName>
    </submittedName>
</protein>
<feature type="transmembrane region" description="Helical" evidence="2">
    <location>
        <begin position="39"/>
        <end position="58"/>
    </location>
</feature>
<feature type="region of interest" description="Disordered" evidence="1">
    <location>
        <begin position="1"/>
        <end position="34"/>
    </location>
</feature>
<dbReference type="AlphaFoldDB" id="A0A8S1H0Q0"/>
<keyword evidence="2" id="KW-0472">Membrane</keyword>
<dbReference type="EMBL" id="CAJGYM010000009">
    <property type="protein sequence ID" value="CAD6188977.1"/>
    <property type="molecule type" value="Genomic_DNA"/>
</dbReference>
<dbReference type="Proteomes" id="UP000835052">
    <property type="component" value="Unassembled WGS sequence"/>
</dbReference>
<accession>A0A8S1H0Q0</accession>
<name>A0A8S1H0Q0_9PELO</name>
<comment type="caution">
    <text evidence="3">The sequence shown here is derived from an EMBL/GenBank/DDBJ whole genome shotgun (WGS) entry which is preliminary data.</text>
</comment>
<evidence type="ECO:0000313" key="4">
    <source>
        <dbReference type="Proteomes" id="UP000835052"/>
    </source>
</evidence>
<sequence length="95" mass="10314">MTRTSLTSSLESPFTKGRNLPYHRLASRQGGEGSSQKDLLAVCVYVAHITLFSVLFSIRRGRCMSSSALIPSPPRCCLLVGRGEARRRPASSSST</sequence>
<proteinExistence type="predicted"/>
<feature type="compositionally biased region" description="Polar residues" evidence="1">
    <location>
        <begin position="1"/>
        <end position="12"/>
    </location>
</feature>
<evidence type="ECO:0000313" key="3">
    <source>
        <dbReference type="EMBL" id="CAD6188977.1"/>
    </source>
</evidence>
<keyword evidence="2" id="KW-0812">Transmembrane</keyword>
<keyword evidence="2" id="KW-1133">Transmembrane helix</keyword>
<keyword evidence="4" id="KW-1185">Reference proteome</keyword>
<evidence type="ECO:0000256" key="1">
    <source>
        <dbReference type="SAM" id="MobiDB-lite"/>
    </source>
</evidence>
<gene>
    <name evidence="3" type="ORF">CAUJ_LOCUS4896</name>
</gene>